<name>A0A3R5V0M5_9BACT</name>
<evidence type="ECO:0000313" key="3">
    <source>
        <dbReference type="Proteomes" id="UP000287502"/>
    </source>
</evidence>
<dbReference type="PANTHER" id="PTHR21621:SF0">
    <property type="entry name" value="BETA-CITRYLGLUTAMATE SYNTHASE B-RELATED"/>
    <property type="match status" value="1"/>
</dbReference>
<organism evidence="2 3">
    <name type="scientific">Geovibrio thiophilus</name>
    <dbReference type="NCBI Taxonomy" id="139438"/>
    <lineage>
        <taxon>Bacteria</taxon>
        <taxon>Pseudomonadati</taxon>
        <taxon>Deferribacterota</taxon>
        <taxon>Deferribacteres</taxon>
        <taxon>Deferribacterales</taxon>
        <taxon>Geovibrionaceae</taxon>
        <taxon>Geovibrio</taxon>
    </lineage>
</organism>
<dbReference type="RefSeq" id="WP_128465981.1">
    <property type="nucleotide sequence ID" value="NZ_CP035108.1"/>
</dbReference>
<gene>
    <name evidence="2" type="ORF">EP073_04505</name>
</gene>
<protein>
    <recommendedName>
        <fullName evidence="1">ATP-grasp fold RimK-type domain-containing protein</fullName>
    </recommendedName>
</protein>
<dbReference type="Gene3D" id="3.30.470.20">
    <property type="entry name" value="ATP-grasp fold, B domain"/>
    <property type="match status" value="1"/>
</dbReference>
<dbReference type="AlphaFoldDB" id="A0A3R5V0M5"/>
<dbReference type="KEGG" id="gtl:EP073_04505"/>
<sequence length="319" mass="37035">MLLIVSNKNDIATDYLVYRLYERDIPFVRINTEEYLSKWEVHFFINSQSASSQITFSNRSPISVSEITGAYIRQPRLPQVDVMDNEKEFANREVGESLKSLWRNISDDIWLNAPHNILRASNKPEQLKLAVDIGLNIPSTCISANQEIIRKFYKENASNIIAKAVKNGFLFNGVEAKIAGTQMIDQKYIDTIENYAYIPMIFQEKIEKEFDIRITVVGNTVFSTAIYSQDYHETSIDWRLADHFNIELRQEKIVLPPAIESKCQRLTQHFKLKYSAIDMIKARDGRYYFLELNPNGQWAWLEQAVKHPIRDALIDTLLC</sequence>
<dbReference type="OrthoDB" id="583309at2"/>
<dbReference type="PANTHER" id="PTHR21621">
    <property type="entry name" value="RIBOSOMAL PROTEIN S6 MODIFICATION PROTEIN"/>
    <property type="match status" value="1"/>
</dbReference>
<reference evidence="2 3" key="1">
    <citation type="submission" date="2019-01" db="EMBL/GenBank/DDBJ databases">
        <title>Geovibrio thiophilus DSM 11263, complete genome.</title>
        <authorList>
            <person name="Spring S."/>
            <person name="Bunk B."/>
            <person name="Sproer C."/>
        </authorList>
    </citation>
    <scope>NUCLEOTIDE SEQUENCE [LARGE SCALE GENOMIC DNA]</scope>
    <source>
        <strain evidence="2 3">DSM 11263</strain>
    </source>
</reference>
<dbReference type="GO" id="GO:0009432">
    <property type="term" value="P:SOS response"/>
    <property type="evidence" value="ECO:0007669"/>
    <property type="project" value="TreeGrafter"/>
</dbReference>
<dbReference type="EMBL" id="CP035108">
    <property type="protein sequence ID" value="QAR32694.1"/>
    <property type="molecule type" value="Genomic_DNA"/>
</dbReference>
<dbReference type="Proteomes" id="UP000287502">
    <property type="component" value="Chromosome"/>
</dbReference>
<dbReference type="InterPro" id="IPR013651">
    <property type="entry name" value="ATP-grasp_RimK-type"/>
</dbReference>
<proteinExistence type="predicted"/>
<evidence type="ECO:0000259" key="1">
    <source>
        <dbReference type="Pfam" id="PF08443"/>
    </source>
</evidence>
<accession>A0A3R5V0M5</accession>
<feature type="domain" description="ATP-grasp fold RimK-type" evidence="1">
    <location>
        <begin position="120"/>
        <end position="316"/>
    </location>
</feature>
<dbReference type="GO" id="GO:0018169">
    <property type="term" value="F:ribosomal S6-glutamic acid ligase activity"/>
    <property type="evidence" value="ECO:0007669"/>
    <property type="project" value="TreeGrafter"/>
</dbReference>
<dbReference type="GO" id="GO:0005737">
    <property type="term" value="C:cytoplasm"/>
    <property type="evidence" value="ECO:0007669"/>
    <property type="project" value="TreeGrafter"/>
</dbReference>
<dbReference type="Pfam" id="PF08443">
    <property type="entry name" value="RimK"/>
    <property type="match status" value="1"/>
</dbReference>
<dbReference type="SUPFAM" id="SSF56059">
    <property type="entry name" value="Glutathione synthetase ATP-binding domain-like"/>
    <property type="match status" value="1"/>
</dbReference>
<evidence type="ECO:0000313" key="2">
    <source>
        <dbReference type="EMBL" id="QAR32694.1"/>
    </source>
</evidence>
<keyword evidence="3" id="KW-1185">Reference proteome</keyword>